<dbReference type="RefSeq" id="WP_336406014.1">
    <property type="nucleotide sequence ID" value="NZ_JBAPLU010000029.1"/>
</dbReference>
<evidence type="ECO:0000313" key="2">
    <source>
        <dbReference type="EMBL" id="MEI4273898.1"/>
    </source>
</evidence>
<comment type="caution">
    <text evidence="2">The sequence shown here is derived from an EMBL/GenBank/DDBJ whole genome shotgun (WGS) entry which is preliminary data.</text>
</comment>
<gene>
    <name evidence="2" type="ORF">TEK04_19430</name>
</gene>
<proteinExistence type="predicted"/>
<organism evidence="2 3">
    <name type="scientific">Klenkia sesuvii</name>
    <dbReference type="NCBI Taxonomy" id="3103137"/>
    <lineage>
        <taxon>Bacteria</taxon>
        <taxon>Bacillati</taxon>
        <taxon>Actinomycetota</taxon>
        <taxon>Actinomycetes</taxon>
        <taxon>Geodermatophilales</taxon>
        <taxon>Geodermatophilaceae</taxon>
        <taxon>Klenkia</taxon>
    </lineage>
</organism>
<evidence type="ECO:0000313" key="3">
    <source>
        <dbReference type="Proteomes" id="UP001361570"/>
    </source>
</evidence>
<reference evidence="2 3" key="1">
    <citation type="submission" date="2024-03" db="EMBL/GenBank/DDBJ databases">
        <title>Draft genome sequence of Klenkia sp. LSe6-5.</title>
        <authorList>
            <person name="Duangmal K."/>
            <person name="Chantavorakit T."/>
        </authorList>
    </citation>
    <scope>NUCLEOTIDE SEQUENCE [LARGE SCALE GENOMIC DNA]</scope>
    <source>
        <strain evidence="2 3">LSe6-5</strain>
    </source>
</reference>
<feature type="region of interest" description="Disordered" evidence="1">
    <location>
        <begin position="1"/>
        <end position="23"/>
    </location>
</feature>
<dbReference type="EMBL" id="JBAPLU010000029">
    <property type="protein sequence ID" value="MEI4273898.1"/>
    <property type="molecule type" value="Genomic_DNA"/>
</dbReference>
<evidence type="ECO:0000256" key="1">
    <source>
        <dbReference type="SAM" id="MobiDB-lite"/>
    </source>
</evidence>
<feature type="region of interest" description="Disordered" evidence="1">
    <location>
        <begin position="89"/>
        <end position="125"/>
    </location>
</feature>
<name>A0ABU8DZ18_9ACTN</name>
<accession>A0ABU8DZ18</accession>
<feature type="compositionally biased region" description="Basic and acidic residues" evidence="1">
    <location>
        <begin position="7"/>
        <end position="23"/>
    </location>
</feature>
<keyword evidence="3" id="KW-1185">Reference proteome</keyword>
<evidence type="ECO:0008006" key="4">
    <source>
        <dbReference type="Google" id="ProtNLM"/>
    </source>
</evidence>
<feature type="compositionally biased region" description="Polar residues" evidence="1">
    <location>
        <begin position="89"/>
        <end position="102"/>
    </location>
</feature>
<sequence length="125" mass="13551">MSDTPAAEDRQTRPFADTVRDLDKGRVHTEMSEKLQELVDAVMQVRKAGTLQLTLKVEPAKGEDMVTVLASVAVKVPRTARASTFFVTDEGNLSRSNPQQPSLPLAGLPSESDTTTAAESARRAR</sequence>
<dbReference type="Proteomes" id="UP001361570">
    <property type="component" value="Unassembled WGS sequence"/>
</dbReference>
<protein>
    <recommendedName>
        <fullName evidence="4">YbaB/EbfC DNA-binding family protein</fullName>
    </recommendedName>
</protein>
<feature type="compositionally biased region" description="Low complexity" evidence="1">
    <location>
        <begin position="110"/>
        <end position="119"/>
    </location>
</feature>